<organism evidence="1 2">
    <name type="scientific">Aminipila butyrica</name>
    <dbReference type="NCBI Taxonomy" id="433296"/>
    <lineage>
        <taxon>Bacteria</taxon>
        <taxon>Bacillati</taxon>
        <taxon>Bacillota</taxon>
        <taxon>Clostridia</taxon>
        <taxon>Peptostreptococcales</taxon>
        <taxon>Anaerovoracaceae</taxon>
        <taxon>Aminipila</taxon>
    </lineage>
</organism>
<accession>A0A858BWY2</accession>
<evidence type="ECO:0000313" key="1">
    <source>
        <dbReference type="EMBL" id="QIB68596.1"/>
    </source>
</evidence>
<dbReference type="Proteomes" id="UP000466848">
    <property type="component" value="Chromosome"/>
</dbReference>
<dbReference type="RefSeq" id="WP_163065459.1">
    <property type="nucleotide sequence ID" value="NZ_CP048649.1"/>
</dbReference>
<dbReference type="EMBL" id="CP048649">
    <property type="protein sequence ID" value="QIB68596.1"/>
    <property type="molecule type" value="Genomic_DNA"/>
</dbReference>
<gene>
    <name evidence="1" type="ORF">Ami103574_04340</name>
</gene>
<sequence length="54" mass="6669">MPTVSREDFTRRLLQAQRRRRAREERAKEQDIYSYSVEAILRSVKIRMKMEGYY</sequence>
<name>A0A858BWY2_9FIRM</name>
<proteinExistence type="predicted"/>
<dbReference type="KEGG" id="abut:Ami103574_04340"/>
<dbReference type="AlphaFoldDB" id="A0A858BWY2"/>
<protein>
    <submittedName>
        <fullName evidence="1">Uncharacterized protein</fullName>
    </submittedName>
</protein>
<keyword evidence="2" id="KW-1185">Reference proteome</keyword>
<evidence type="ECO:0000313" key="2">
    <source>
        <dbReference type="Proteomes" id="UP000466848"/>
    </source>
</evidence>
<reference evidence="1 2" key="1">
    <citation type="submission" date="2020-02" db="EMBL/GenBank/DDBJ databases">
        <authorList>
            <person name="Kim Y.B."/>
            <person name="Roh S.W."/>
        </authorList>
    </citation>
    <scope>NUCLEOTIDE SEQUENCE [LARGE SCALE GENOMIC DNA]</scope>
    <source>
        <strain evidence="1 2">DSM 103574</strain>
    </source>
</reference>